<organism evidence="3 4">
    <name type="scientific">Allonocardiopsis opalescens</name>
    <dbReference type="NCBI Taxonomy" id="1144618"/>
    <lineage>
        <taxon>Bacteria</taxon>
        <taxon>Bacillati</taxon>
        <taxon>Actinomycetota</taxon>
        <taxon>Actinomycetes</taxon>
        <taxon>Streptosporangiales</taxon>
        <taxon>Allonocardiopsis</taxon>
    </lineage>
</organism>
<feature type="transmembrane region" description="Helical" evidence="1">
    <location>
        <begin position="69"/>
        <end position="89"/>
    </location>
</feature>
<keyword evidence="1" id="KW-1133">Transmembrane helix</keyword>
<comment type="caution">
    <text evidence="3">The sequence shown here is derived from an EMBL/GenBank/DDBJ whole genome shotgun (WGS) entry which is preliminary data.</text>
</comment>
<feature type="transmembrane region" description="Helical" evidence="1">
    <location>
        <begin position="38"/>
        <end position="62"/>
    </location>
</feature>
<evidence type="ECO:0000256" key="1">
    <source>
        <dbReference type="SAM" id="Phobius"/>
    </source>
</evidence>
<evidence type="ECO:0000313" key="4">
    <source>
        <dbReference type="Proteomes" id="UP000237846"/>
    </source>
</evidence>
<feature type="chain" id="PRO_5015629398" evidence="2">
    <location>
        <begin position="23"/>
        <end position="195"/>
    </location>
</feature>
<sequence>MKAVLIVVLGLAFGAVSSLSNAVSSPYNDLGAPLTGTLWASAALVVSLVLNAGWAWAGLAVVAGRLTGALGRGAAAGMSALLAASVAYYASDAVLRPEPFGLFDQGRPWLAVSLVLGPGLGAVGALAARSGWVGLLAGLTVPVGAVTETVLLPRGNGVLAAAPLMAGIQICVVAAAVAAAALLSARFAATRRRTA</sequence>
<dbReference type="Proteomes" id="UP000237846">
    <property type="component" value="Unassembled WGS sequence"/>
</dbReference>
<dbReference type="AlphaFoldDB" id="A0A2T0Q262"/>
<gene>
    <name evidence="3" type="ORF">CLV72_105235</name>
</gene>
<accession>A0A2T0Q262</accession>
<keyword evidence="4" id="KW-1185">Reference proteome</keyword>
<feature type="signal peptide" evidence="2">
    <location>
        <begin position="1"/>
        <end position="22"/>
    </location>
</feature>
<proteinExistence type="predicted"/>
<dbReference type="EMBL" id="PVZC01000005">
    <property type="protein sequence ID" value="PRX97883.1"/>
    <property type="molecule type" value="Genomic_DNA"/>
</dbReference>
<protein>
    <submittedName>
        <fullName evidence="3">Uncharacterized protein</fullName>
    </submittedName>
</protein>
<reference evidence="3 4" key="1">
    <citation type="submission" date="2018-03" db="EMBL/GenBank/DDBJ databases">
        <title>Genomic Encyclopedia of Archaeal and Bacterial Type Strains, Phase II (KMG-II): from individual species to whole genera.</title>
        <authorList>
            <person name="Goeker M."/>
        </authorList>
    </citation>
    <scope>NUCLEOTIDE SEQUENCE [LARGE SCALE GENOMIC DNA]</scope>
    <source>
        <strain evidence="3 4">DSM 45601</strain>
    </source>
</reference>
<keyword evidence="2" id="KW-0732">Signal</keyword>
<evidence type="ECO:0000313" key="3">
    <source>
        <dbReference type="EMBL" id="PRX97883.1"/>
    </source>
</evidence>
<name>A0A2T0Q262_9ACTN</name>
<feature type="transmembrane region" description="Helical" evidence="1">
    <location>
        <begin position="158"/>
        <end position="183"/>
    </location>
</feature>
<keyword evidence="1" id="KW-0472">Membrane</keyword>
<feature type="transmembrane region" description="Helical" evidence="1">
    <location>
        <begin position="109"/>
        <end position="128"/>
    </location>
</feature>
<evidence type="ECO:0000256" key="2">
    <source>
        <dbReference type="SAM" id="SignalP"/>
    </source>
</evidence>
<feature type="transmembrane region" description="Helical" evidence="1">
    <location>
        <begin position="135"/>
        <end position="152"/>
    </location>
</feature>
<keyword evidence="1" id="KW-0812">Transmembrane</keyword>